<dbReference type="GO" id="GO:0004386">
    <property type="term" value="F:helicase activity"/>
    <property type="evidence" value="ECO:0007669"/>
    <property type="project" value="UniProtKB-KW"/>
</dbReference>
<name>A0A564VIJ1_BIFLI</name>
<keyword evidence="2" id="KW-0347">Helicase</keyword>
<dbReference type="Pfam" id="PF12705">
    <property type="entry name" value="PDDEXK_1"/>
    <property type="match status" value="1"/>
</dbReference>
<feature type="region of interest" description="Disordered" evidence="4">
    <location>
        <begin position="371"/>
        <end position="451"/>
    </location>
</feature>
<accession>A0A564VIJ1</accession>
<evidence type="ECO:0000256" key="1">
    <source>
        <dbReference type="ARBA" id="ARBA00022763"/>
    </source>
</evidence>
<dbReference type="GO" id="GO:0006281">
    <property type="term" value="P:DNA repair"/>
    <property type="evidence" value="ECO:0007669"/>
    <property type="project" value="UniProtKB-KW"/>
</dbReference>
<evidence type="ECO:0000313" key="6">
    <source>
        <dbReference type="EMBL" id="VUX32436.1"/>
    </source>
</evidence>
<evidence type="ECO:0000256" key="2">
    <source>
        <dbReference type="ARBA" id="ARBA00022806"/>
    </source>
</evidence>
<sequence>MRGGSPPETRPSSGPSSPFFPGAAGLFRSHGGRMSVCMSDEPLMTFDPAAGVARASLPRPGRASFSMLDKWASCPARWAAERLMPKPRLWGSPLVLGGIVHAALELACMMPDVVAPDWRDLCAKGVGVEYGRWRLRGWGDEPIPSGVAMPDGSPATQDDWVAAAALKLSGFVLTDALGRVLEPAALEQDLEADVDGIPLRGAVDYRDVDGTVVDWKTGGTPKYRDARRRHADQLRLYRLMLEADGVCEVRAARDVYVEHHAWAAADLSAAACTDTVSRFHHAWDGIVRATGADGSGVLPLRPSGLCAWCPVARACPLARIIPSGQRDALSSVGPDDPRVGFVGTHTGGWNHVRKEPVMLDLFGLDASAPEAKTGEVEPAAAARPRAGLPEPAPDPWETPQGRETMDRWLGSGPGEDPWNPMPAAKEPGPVVTKPDEPATGPESGPAATMEPEVTLAERRPYDPSWSEHGFNVAGYGFTQLTLTFARAGLLADGHTDRIRPIALELLRVQWAAARKAYGPIVPDVPGLAEGRPERAALFVWLDSTLARDVERVIRLILDHDGDGEGTLDARLEQIRAAGRLAALMLAESTRMLRGDA</sequence>
<reference evidence="6 7" key="1">
    <citation type="submission" date="2019-07" db="EMBL/GenBank/DDBJ databases">
        <authorList>
            <person name="Hibberd C M."/>
            <person name="Gehrig L. J."/>
            <person name="Chang H.-W."/>
            <person name="Venkatesh S."/>
        </authorList>
    </citation>
    <scope>NUCLEOTIDE SEQUENCE [LARGE SCALE GENOMIC DNA]</scope>
    <source>
        <strain evidence="6">Bifidobacterium_longum_subsp_infantis_JG_Bg463</strain>
    </source>
</reference>
<evidence type="ECO:0000259" key="5">
    <source>
        <dbReference type="Pfam" id="PF12705"/>
    </source>
</evidence>
<keyword evidence="2" id="KW-0378">Hydrolase</keyword>
<evidence type="ECO:0000256" key="3">
    <source>
        <dbReference type="ARBA" id="ARBA00023204"/>
    </source>
</evidence>
<organism evidence="6 7">
    <name type="scientific">Bifidobacterium longum subsp. infantis</name>
    <dbReference type="NCBI Taxonomy" id="1682"/>
    <lineage>
        <taxon>Bacteria</taxon>
        <taxon>Bacillati</taxon>
        <taxon>Actinomycetota</taxon>
        <taxon>Actinomycetes</taxon>
        <taxon>Bifidobacteriales</taxon>
        <taxon>Bifidobacteriaceae</taxon>
        <taxon>Bifidobacterium</taxon>
    </lineage>
</organism>
<feature type="compositionally biased region" description="Low complexity" evidence="4">
    <location>
        <begin position="377"/>
        <end position="389"/>
    </location>
</feature>
<keyword evidence="1" id="KW-0227">DNA damage</keyword>
<feature type="domain" description="PD-(D/E)XK endonuclease-like" evidence="5">
    <location>
        <begin position="63"/>
        <end position="316"/>
    </location>
</feature>
<proteinExistence type="predicted"/>
<dbReference type="Proteomes" id="UP000345266">
    <property type="component" value="Unassembled WGS sequence"/>
</dbReference>
<keyword evidence="3" id="KW-0234">DNA repair</keyword>
<dbReference type="EMBL" id="CABHNT010000023">
    <property type="protein sequence ID" value="VUX32436.1"/>
    <property type="molecule type" value="Genomic_DNA"/>
</dbReference>
<keyword evidence="2" id="KW-0067">ATP-binding</keyword>
<dbReference type="InterPro" id="IPR038726">
    <property type="entry name" value="PDDEXK_AddAB-type"/>
</dbReference>
<protein>
    <submittedName>
        <fullName evidence="6">PD-(D/E)XK nuclease superfamily protein</fullName>
    </submittedName>
</protein>
<evidence type="ECO:0000256" key="4">
    <source>
        <dbReference type="SAM" id="MobiDB-lite"/>
    </source>
</evidence>
<evidence type="ECO:0000313" key="7">
    <source>
        <dbReference type="Proteomes" id="UP000345266"/>
    </source>
</evidence>
<dbReference type="Gene3D" id="3.90.320.10">
    <property type="match status" value="1"/>
</dbReference>
<dbReference type="InterPro" id="IPR011604">
    <property type="entry name" value="PDDEXK-like_dom_sf"/>
</dbReference>
<gene>
    <name evidence="6" type="ORF">BLJG463_00010</name>
</gene>
<keyword evidence="2" id="KW-0547">Nucleotide-binding</keyword>
<dbReference type="AlphaFoldDB" id="A0A564VIJ1"/>